<dbReference type="EMBL" id="JAUYVO010000012">
    <property type="protein sequence ID" value="MDP2523939.1"/>
    <property type="molecule type" value="Genomic_DNA"/>
</dbReference>
<dbReference type="RefSeq" id="WP_215152246.1">
    <property type="nucleotide sequence ID" value="NZ_JAHHDZ010000015.1"/>
</dbReference>
<comment type="subcellular location">
    <subcellularLocation>
        <location evidence="1">Cell membrane</location>
        <topology evidence="1">Multi-pass membrane protein</topology>
    </subcellularLocation>
</comment>
<comment type="caution">
    <text evidence="10">The sequence shown here is derived from an EMBL/GenBank/DDBJ whole genome shotgun (WGS) entry which is preliminary data.</text>
</comment>
<keyword evidence="3 8" id="KW-0812">Transmembrane</keyword>
<gene>
    <name evidence="10" type="ORF">Q4490_02875</name>
    <name evidence="11" type="ORF">Q8W30_15305</name>
</gene>
<feature type="transmembrane region" description="Helical" evidence="8">
    <location>
        <begin position="47"/>
        <end position="66"/>
    </location>
</feature>
<dbReference type="InterPro" id="IPR023380">
    <property type="entry name" value="DsbB-like_sf"/>
</dbReference>
<evidence type="ECO:0000256" key="9">
    <source>
        <dbReference type="SAM" id="SignalP"/>
    </source>
</evidence>
<evidence type="ECO:0000256" key="4">
    <source>
        <dbReference type="ARBA" id="ARBA00022982"/>
    </source>
</evidence>
<dbReference type="Gene3D" id="1.20.1550.10">
    <property type="entry name" value="DsbB-like"/>
    <property type="match status" value="1"/>
</dbReference>
<evidence type="ECO:0000256" key="2">
    <source>
        <dbReference type="ARBA" id="ARBA00022475"/>
    </source>
</evidence>
<keyword evidence="9" id="KW-0732">Signal</keyword>
<name>A0AAW7XHF7_9GAMM</name>
<evidence type="ECO:0000256" key="3">
    <source>
        <dbReference type="ARBA" id="ARBA00022692"/>
    </source>
</evidence>
<evidence type="ECO:0000256" key="5">
    <source>
        <dbReference type="ARBA" id="ARBA00022989"/>
    </source>
</evidence>
<keyword evidence="4" id="KW-0813">Transport</keyword>
<feature type="transmembrane region" description="Helical" evidence="8">
    <location>
        <begin position="147"/>
        <end position="167"/>
    </location>
</feature>
<feature type="chain" id="PRO_5043981372" evidence="9">
    <location>
        <begin position="31"/>
        <end position="177"/>
    </location>
</feature>
<dbReference type="Proteomes" id="UP001177341">
    <property type="component" value="Unassembled WGS sequence"/>
</dbReference>
<feature type="transmembrane region" description="Helical" evidence="8">
    <location>
        <begin position="75"/>
        <end position="96"/>
    </location>
</feature>
<keyword evidence="5 8" id="KW-1133">Transmembrane helix</keyword>
<keyword evidence="7" id="KW-0676">Redox-active center</keyword>
<evidence type="ECO:0000313" key="12">
    <source>
        <dbReference type="Proteomes" id="UP001169862"/>
    </source>
</evidence>
<dbReference type="Pfam" id="PF02600">
    <property type="entry name" value="DsbB"/>
    <property type="match status" value="1"/>
</dbReference>
<reference evidence="10" key="1">
    <citation type="submission" date="2023-07" db="EMBL/GenBank/DDBJ databases">
        <title>Genome content predicts the carbon catabolic preferences of heterotrophic bacteria.</title>
        <authorList>
            <person name="Gralka M."/>
        </authorList>
    </citation>
    <scope>NUCLEOTIDE SEQUENCE</scope>
    <source>
        <strain evidence="11">5G01</strain>
        <strain evidence="10">I2M16</strain>
    </source>
</reference>
<proteinExistence type="predicted"/>
<organism evidence="10 12">
    <name type="scientific">Neptunomonas phycophila</name>
    <dbReference type="NCBI Taxonomy" id="1572645"/>
    <lineage>
        <taxon>Bacteria</taxon>
        <taxon>Pseudomonadati</taxon>
        <taxon>Pseudomonadota</taxon>
        <taxon>Gammaproteobacteria</taxon>
        <taxon>Oceanospirillales</taxon>
        <taxon>Oceanospirillaceae</taxon>
        <taxon>Neptunomonas</taxon>
    </lineage>
</organism>
<keyword evidence="6 8" id="KW-0472">Membrane</keyword>
<dbReference type="GO" id="GO:0015035">
    <property type="term" value="F:protein-disulfide reductase activity"/>
    <property type="evidence" value="ECO:0007669"/>
    <property type="project" value="InterPro"/>
</dbReference>
<keyword evidence="13" id="KW-1185">Reference proteome</keyword>
<dbReference type="SUPFAM" id="SSF158442">
    <property type="entry name" value="DsbB-like"/>
    <property type="match status" value="1"/>
</dbReference>
<evidence type="ECO:0000256" key="7">
    <source>
        <dbReference type="ARBA" id="ARBA00023284"/>
    </source>
</evidence>
<dbReference type="InterPro" id="IPR003752">
    <property type="entry name" value="DiS_bond_form_DsbB/BdbC"/>
</dbReference>
<accession>A0AAW7XHF7</accession>
<dbReference type="GO" id="GO:0006457">
    <property type="term" value="P:protein folding"/>
    <property type="evidence" value="ECO:0007669"/>
    <property type="project" value="InterPro"/>
</dbReference>
<feature type="signal peptide" evidence="9">
    <location>
        <begin position="1"/>
        <end position="30"/>
    </location>
</feature>
<dbReference type="AlphaFoldDB" id="A0AAW7XHF7"/>
<dbReference type="Proteomes" id="UP001169862">
    <property type="component" value="Unassembled WGS sequence"/>
</dbReference>
<evidence type="ECO:0000313" key="13">
    <source>
        <dbReference type="Proteomes" id="UP001177341"/>
    </source>
</evidence>
<dbReference type="InterPro" id="IPR050183">
    <property type="entry name" value="DsbB"/>
</dbReference>
<evidence type="ECO:0000256" key="1">
    <source>
        <dbReference type="ARBA" id="ARBA00004651"/>
    </source>
</evidence>
<evidence type="ECO:0000313" key="10">
    <source>
        <dbReference type="EMBL" id="MDO6452499.1"/>
    </source>
</evidence>
<evidence type="ECO:0000256" key="6">
    <source>
        <dbReference type="ARBA" id="ARBA00023136"/>
    </source>
</evidence>
<keyword evidence="4" id="KW-0249">Electron transport</keyword>
<keyword evidence="2" id="KW-1003">Cell membrane</keyword>
<evidence type="ECO:0000313" key="11">
    <source>
        <dbReference type="EMBL" id="MDP2523939.1"/>
    </source>
</evidence>
<protein>
    <submittedName>
        <fullName evidence="10">Disulfide bond formation protein B</fullName>
    </submittedName>
</protein>
<dbReference type="PANTHER" id="PTHR36570:SF3">
    <property type="entry name" value="DISULFIDE BOND FORMATION PROTEIN B"/>
    <property type="match status" value="1"/>
</dbReference>
<sequence>MAKQKDSGFFTYRKLHFLGLVLSGSSVAVAASSLSNELGDIQCAACIAIRFCLLCLTFIFLLGFIINPWKFGQRLLGFCSVLLATVGLLLTGRYLWYAPDTPTPSDSCSLQLDSWLGLLPNNSELMAFFTEQNECLPTTTNFLGLSLPQLTLLLFILLCIISWRIVLRSPRQRVSLF</sequence>
<evidence type="ECO:0000256" key="8">
    <source>
        <dbReference type="SAM" id="Phobius"/>
    </source>
</evidence>
<dbReference type="GO" id="GO:0005886">
    <property type="term" value="C:plasma membrane"/>
    <property type="evidence" value="ECO:0007669"/>
    <property type="project" value="UniProtKB-SubCell"/>
</dbReference>
<dbReference type="PANTHER" id="PTHR36570">
    <property type="entry name" value="DISULFIDE BOND FORMATION PROTEIN B"/>
    <property type="match status" value="1"/>
</dbReference>
<dbReference type="EMBL" id="JAUOPG010000002">
    <property type="protein sequence ID" value="MDO6452499.1"/>
    <property type="molecule type" value="Genomic_DNA"/>
</dbReference>